<dbReference type="EMBL" id="JYDJ01004824">
    <property type="protein sequence ID" value="KRX23358.1"/>
    <property type="molecule type" value="Genomic_DNA"/>
</dbReference>
<gene>
    <name evidence="1" type="ORF">T05_2753</name>
</gene>
<sequence>MSEEFIALSFAPTKIVSACNSFGNISSNTHL</sequence>
<protein>
    <submittedName>
        <fullName evidence="1">Uncharacterized protein</fullName>
    </submittedName>
</protein>
<proteinExistence type="predicted"/>
<name>A0A0V0S9G7_9BILA</name>
<evidence type="ECO:0000313" key="2">
    <source>
        <dbReference type="Proteomes" id="UP000055048"/>
    </source>
</evidence>
<dbReference type="AlphaFoldDB" id="A0A0V0S9G7"/>
<dbReference type="Proteomes" id="UP000055048">
    <property type="component" value="Unassembled WGS sequence"/>
</dbReference>
<accession>A0A0V0S9G7</accession>
<keyword evidence="2" id="KW-1185">Reference proteome</keyword>
<comment type="caution">
    <text evidence="1">The sequence shown here is derived from an EMBL/GenBank/DDBJ whole genome shotgun (WGS) entry which is preliminary data.</text>
</comment>
<evidence type="ECO:0000313" key="1">
    <source>
        <dbReference type="EMBL" id="KRX23358.1"/>
    </source>
</evidence>
<reference evidence="1 2" key="1">
    <citation type="submission" date="2015-01" db="EMBL/GenBank/DDBJ databases">
        <title>Evolution of Trichinella species and genotypes.</title>
        <authorList>
            <person name="Korhonen P.K."/>
            <person name="Edoardo P."/>
            <person name="Giuseppe L.R."/>
            <person name="Gasser R.B."/>
        </authorList>
    </citation>
    <scope>NUCLEOTIDE SEQUENCE [LARGE SCALE GENOMIC DNA]</scope>
    <source>
        <strain evidence="1">ISS417</strain>
    </source>
</reference>
<organism evidence="1 2">
    <name type="scientific">Trichinella murrelli</name>
    <dbReference type="NCBI Taxonomy" id="144512"/>
    <lineage>
        <taxon>Eukaryota</taxon>
        <taxon>Metazoa</taxon>
        <taxon>Ecdysozoa</taxon>
        <taxon>Nematoda</taxon>
        <taxon>Enoplea</taxon>
        <taxon>Dorylaimia</taxon>
        <taxon>Trichinellida</taxon>
        <taxon>Trichinellidae</taxon>
        <taxon>Trichinella</taxon>
    </lineage>
</organism>